<feature type="compositionally biased region" description="Gly residues" evidence="1">
    <location>
        <begin position="361"/>
        <end position="384"/>
    </location>
</feature>
<gene>
    <name evidence="5" type="ORF">CPELA_10520</name>
</gene>
<evidence type="ECO:0000256" key="3">
    <source>
        <dbReference type="SAM" id="SignalP"/>
    </source>
</evidence>
<organism evidence="5 6">
    <name type="scientific">Corynebacterium pelargi</name>
    <dbReference type="NCBI Taxonomy" id="1471400"/>
    <lineage>
        <taxon>Bacteria</taxon>
        <taxon>Bacillati</taxon>
        <taxon>Actinomycetota</taxon>
        <taxon>Actinomycetes</taxon>
        <taxon>Mycobacteriales</taxon>
        <taxon>Corynebacteriaceae</taxon>
        <taxon>Corynebacterium</taxon>
    </lineage>
</organism>
<keyword evidence="2" id="KW-1133">Transmembrane helix</keyword>
<evidence type="ECO:0000256" key="2">
    <source>
        <dbReference type="SAM" id="Phobius"/>
    </source>
</evidence>
<evidence type="ECO:0000256" key="1">
    <source>
        <dbReference type="SAM" id="MobiDB-lite"/>
    </source>
</evidence>
<dbReference type="InterPro" id="IPR013783">
    <property type="entry name" value="Ig-like_fold"/>
</dbReference>
<dbReference type="NCBIfam" id="NF033902">
    <property type="entry name" value="iso_D2_wall_anc"/>
    <property type="match status" value="1"/>
</dbReference>
<keyword evidence="3" id="KW-0732">Signal</keyword>
<evidence type="ECO:0000313" key="6">
    <source>
        <dbReference type="Proteomes" id="UP000288929"/>
    </source>
</evidence>
<feature type="transmembrane region" description="Helical" evidence="2">
    <location>
        <begin position="392"/>
        <end position="411"/>
    </location>
</feature>
<sequence length="416" mass="43617" precursor="true">MRTLTQLLAIIAAGLLALTGVASAQPSSLIDASRTGTLIIHKSAGDPLTQYGDPTNPNADLSRDPIAGIDFEIRRITDIDLNKNEDWQKLAATDISDYYADGSRSNVLGDAIVATTGEDGAATFNDLPLGAYLVSESPASAGRKNLSVAAPFVVTVPMTNPKNQQEWLYTVEVNAKDQTLTANKATSKTCAAHGDEVKFAISALLPAPDRQGRINRAEIADPLSAEFTYQDGTSEAVVGKTTLTPEDYRIVVNNNVVNFQLSKSGLEKAAEQRLSNPEAVLTWSFKVKVTGTNIAPGTRLENRGYFLAEGYPDFDPAQHPGVPTNRVRVRIGNCEPTTSEIPTPVPDPGTTPTTPVVPGDGSDGSGGSGSGGSGSSGSSSRGGGLASTGANVIWAAVIGSALMILGFYLIARRKRS</sequence>
<accession>A0A410WBL2</accession>
<evidence type="ECO:0000313" key="5">
    <source>
        <dbReference type="EMBL" id="QAU53351.1"/>
    </source>
</evidence>
<dbReference type="AlphaFoldDB" id="A0A410WBL2"/>
<dbReference type="EMBL" id="CP035299">
    <property type="protein sequence ID" value="QAU53351.1"/>
    <property type="molecule type" value="Genomic_DNA"/>
</dbReference>
<feature type="signal peptide" evidence="3">
    <location>
        <begin position="1"/>
        <end position="24"/>
    </location>
</feature>
<dbReference type="OrthoDB" id="4393824at2"/>
<keyword evidence="6" id="KW-1185">Reference proteome</keyword>
<protein>
    <submittedName>
        <fullName evidence="5">Fimbrial subunit type 1</fullName>
    </submittedName>
</protein>
<keyword evidence="2" id="KW-0472">Membrane</keyword>
<dbReference type="InterPro" id="IPR048052">
    <property type="entry name" value="FM1-like"/>
</dbReference>
<feature type="chain" id="PRO_5043646841" evidence="3">
    <location>
        <begin position="25"/>
        <end position="416"/>
    </location>
</feature>
<feature type="domain" description="Gram-positive pilin subunit D1 N-terminal" evidence="4">
    <location>
        <begin position="37"/>
        <end position="175"/>
    </location>
</feature>
<dbReference type="KEGG" id="cpeg:CPELA_10520"/>
<dbReference type="RefSeq" id="WP_128890648.1">
    <property type="nucleotide sequence ID" value="NZ_BMCX01000002.1"/>
</dbReference>
<dbReference type="InterPro" id="IPR026466">
    <property type="entry name" value="Fim_isopep_form_D2_dom"/>
</dbReference>
<dbReference type="Gene3D" id="2.60.40.10">
    <property type="entry name" value="Immunoglobulins"/>
    <property type="match status" value="1"/>
</dbReference>
<name>A0A410WBL2_9CORY</name>
<dbReference type="GO" id="GO:0005975">
    <property type="term" value="P:carbohydrate metabolic process"/>
    <property type="evidence" value="ECO:0007669"/>
    <property type="project" value="UniProtKB-ARBA"/>
</dbReference>
<reference evidence="5 6" key="1">
    <citation type="submission" date="2019-01" db="EMBL/GenBank/DDBJ databases">
        <authorList>
            <person name="Ruckert C."/>
            <person name="Busche T."/>
            <person name="Kalinowski J."/>
        </authorList>
    </citation>
    <scope>NUCLEOTIDE SEQUENCE [LARGE SCALE GENOMIC DNA]</scope>
    <source>
        <strain evidence="5 6">136/3</strain>
    </source>
</reference>
<dbReference type="Proteomes" id="UP000288929">
    <property type="component" value="Chromosome"/>
</dbReference>
<feature type="region of interest" description="Disordered" evidence="1">
    <location>
        <begin position="335"/>
        <end position="384"/>
    </location>
</feature>
<dbReference type="NCBIfam" id="TIGR01167">
    <property type="entry name" value="LPXTG_anchor"/>
    <property type="match status" value="1"/>
</dbReference>
<feature type="compositionally biased region" description="Low complexity" evidence="1">
    <location>
        <begin position="350"/>
        <end position="360"/>
    </location>
</feature>
<proteinExistence type="predicted"/>
<dbReference type="InterPro" id="IPR032364">
    <property type="entry name" value="GramPos_pilinD1_N"/>
</dbReference>
<dbReference type="Gene3D" id="2.60.40.740">
    <property type="match status" value="1"/>
</dbReference>
<keyword evidence="2" id="KW-0812">Transmembrane</keyword>
<dbReference type="Pfam" id="PF16555">
    <property type="entry name" value="GramPos_pilinD1"/>
    <property type="match status" value="1"/>
</dbReference>
<evidence type="ECO:0000259" key="4">
    <source>
        <dbReference type="Pfam" id="PF16555"/>
    </source>
</evidence>
<dbReference type="NCBIfam" id="TIGR04226">
    <property type="entry name" value="RrgB_K2N_iso_D2"/>
    <property type="match status" value="1"/>
</dbReference>